<dbReference type="KEGG" id="blac:94352321"/>
<comment type="caution">
    <text evidence="2">The sequence shown here is derived from an EMBL/GenBank/DDBJ whole genome shotgun (WGS) entry which is preliminary data.</text>
</comment>
<dbReference type="EMBL" id="SHOA02000006">
    <property type="protein sequence ID" value="TDH67511.1"/>
    <property type="molecule type" value="Genomic_DNA"/>
</dbReference>
<reference evidence="2 3" key="1">
    <citation type="journal article" date="2021" name="Genome Biol.">
        <title>AFLAP: assembly-free linkage analysis pipeline using k-mers from genome sequencing data.</title>
        <authorList>
            <person name="Fletcher K."/>
            <person name="Zhang L."/>
            <person name="Gil J."/>
            <person name="Han R."/>
            <person name="Cavanaugh K."/>
            <person name="Michelmore R."/>
        </authorList>
    </citation>
    <scope>NUCLEOTIDE SEQUENCE [LARGE SCALE GENOMIC DNA]</scope>
    <source>
        <strain evidence="2 3">SF5</strain>
    </source>
</reference>
<keyword evidence="3" id="KW-1185">Reference proteome</keyword>
<evidence type="ECO:0000256" key="1">
    <source>
        <dbReference type="SAM" id="MobiDB-lite"/>
    </source>
</evidence>
<dbReference type="RefSeq" id="XP_067817010.1">
    <property type="nucleotide sequence ID" value="XM_067966650.1"/>
</dbReference>
<feature type="compositionally biased region" description="Polar residues" evidence="1">
    <location>
        <begin position="143"/>
        <end position="152"/>
    </location>
</feature>
<organism evidence="2 3">
    <name type="scientific">Bremia lactucae</name>
    <name type="common">Lettuce downy mildew</name>
    <dbReference type="NCBI Taxonomy" id="4779"/>
    <lineage>
        <taxon>Eukaryota</taxon>
        <taxon>Sar</taxon>
        <taxon>Stramenopiles</taxon>
        <taxon>Oomycota</taxon>
        <taxon>Peronosporomycetes</taxon>
        <taxon>Peronosporales</taxon>
        <taxon>Peronosporaceae</taxon>
        <taxon>Bremia</taxon>
    </lineage>
</organism>
<feature type="region of interest" description="Disordered" evidence="1">
    <location>
        <begin position="123"/>
        <end position="173"/>
    </location>
</feature>
<dbReference type="Proteomes" id="UP000294530">
    <property type="component" value="Unassembled WGS sequence"/>
</dbReference>
<evidence type="ECO:0000313" key="3">
    <source>
        <dbReference type="Proteomes" id="UP000294530"/>
    </source>
</evidence>
<feature type="region of interest" description="Disordered" evidence="1">
    <location>
        <begin position="218"/>
        <end position="257"/>
    </location>
</feature>
<accession>A0A976FJ83</accession>
<feature type="region of interest" description="Disordered" evidence="1">
    <location>
        <begin position="312"/>
        <end position="348"/>
    </location>
</feature>
<sequence>MLMEAPTSTRRVASAPRAGSLSSARMLEAQREFQGVVKQELQLLLTSGIRREEAVKLLLRRIVASLEPPDAIAVRDVVRQFQMNHEDAVRALIVKQELGRLKRQGLDSYAAIEELTRKMKQRDIEQAGGSENSEAAVEDISSKAKTSQLMNRTESDAMPAAERASPIADKDGNETSLSLIQRIGQVSISFRNTLNKEHGLKPAEQETNEATECTEIESLENESVEENHNTSYQSPLRVRSPNSNNLADETPHSRKRRATFGNQCDAIINNSPTRSVQPLFPSYKKQKQCSEEGEGFVQVVARESKLTSLNKSSASTVSSGPLLISGGVPHGNLNSKNLHKRQRDMQNDESPIAEEFRVSHINHRHRGHIFSKRQKSGSTH</sequence>
<dbReference type="GeneID" id="94352321"/>
<protein>
    <submittedName>
        <fullName evidence="2">Uncharacterized protein</fullName>
    </submittedName>
</protein>
<evidence type="ECO:0000313" key="2">
    <source>
        <dbReference type="EMBL" id="TDH67511.1"/>
    </source>
</evidence>
<proteinExistence type="predicted"/>
<name>A0A976FJ83_BRELC</name>
<dbReference type="OrthoDB" id="75248at2759"/>
<gene>
    <name evidence="2" type="ORF">CCR75_008599</name>
</gene>
<feature type="compositionally biased region" description="Polar residues" evidence="1">
    <location>
        <begin position="229"/>
        <end position="247"/>
    </location>
</feature>
<dbReference type="AlphaFoldDB" id="A0A976FJ83"/>